<feature type="domain" description="DUF6504" evidence="1">
    <location>
        <begin position="8"/>
        <end position="119"/>
    </location>
</feature>
<dbReference type="EMBL" id="LGCL01000015">
    <property type="protein sequence ID" value="KPL79070.1"/>
    <property type="molecule type" value="Genomic_DNA"/>
</dbReference>
<proteinExistence type="predicted"/>
<dbReference type="InterPro" id="IPR045443">
    <property type="entry name" value="DUF6504"/>
</dbReference>
<comment type="caution">
    <text evidence="2">The sequence shown here is derived from an EMBL/GenBank/DDBJ whole genome shotgun (WGS) entry which is preliminary data.</text>
</comment>
<gene>
    <name evidence="2" type="ORF">ADN00_04115</name>
</gene>
<reference evidence="2 3" key="1">
    <citation type="submission" date="2015-07" db="EMBL/GenBank/DDBJ databases">
        <title>Genome sequence of Ornatilinea apprima DSM 23815.</title>
        <authorList>
            <person name="Hemp J."/>
            <person name="Ward L.M."/>
            <person name="Pace L.A."/>
            <person name="Fischer W.W."/>
        </authorList>
    </citation>
    <scope>NUCLEOTIDE SEQUENCE [LARGE SCALE GENOMIC DNA]</scope>
    <source>
        <strain evidence="2 3">P3M-1</strain>
    </source>
</reference>
<evidence type="ECO:0000313" key="2">
    <source>
        <dbReference type="EMBL" id="KPL79070.1"/>
    </source>
</evidence>
<accession>A0A0P6YAX8</accession>
<dbReference type="STRING" id="1134406.ADN00_04115"/>
<name>A0A0P6YAX8_9CHLR</name>
<keyword evidence="3" id="KW-1185">Reference proteome</keyword>
<sequence length="126" mass="14606">MPVETQPLHFIGEEIEVTFKRPPALEKSPECPDAFTWRGEAYEVRRVLSEKQDFSRRGRMARNMAPAHAQRASLHGSWGVGRFFFRVEVEGGRCFELYYDRAPEDSGDRKGNWFLRSELQAVGEQK</sequence>
<evidence type="ECO:0000259" key="1">
    <source>
        <dbReference type="Pfam" id="PF20114"/>
    </source>
</evidence>
<protein>
    <recommendedName>
        <fullName evidence="1">DUF6504 domain-containing protein</fullName>
    </recommendedName>
</protein>
<organism evidence="2 3">
    <name type="scientific">Ornatilinea apprima</name>
    <dbReference type="NCBI Taxonomy" id="1134406"/>
    <lineage>
        <taxon>Bacteria</taxon>
        <taxon>Bacillati</taxon>
        <taxon>Chloroflexota</taxon>
        <taxon>Anaerolineae</taxon>
        <taxon>Anaerolineales</taxon>
        <taxon>Anaerolineaceae</taxon>
        <taxon>Ornatilinea</taxon>
    </lineage>
</organism>
<dbReference type="Pfam" id="PF20114">
    <property type="entry name" value="DUF6504"/>
    <property type="match status" value="1"/>
</dbReference>
<evidence type="ECO:0000313" key="3">
    <source>
        <dbReference type="Proteomes" id="UP000050417"/>
    </source>
</evidence>
<dbReference type="Proteomes" id="UP000050417">
    <property type="component" value="Unassembled WGS sequence"/>
</dbReference>
<dbReference type="AlphaFoldDB" id="A0A0P6YAX8"/>